<dbReference type="STRING" id="42249.A0A317SVC3"/>
<feature type="region of interest" description="Disordered" evidence="4">
    <location>
        <begin position="119"/>
        <end position="162"/>
    </location>
</feature>
<dbReference type="PANTHER" id="PTHR24178:SF41">
    <property type="entry name" value="ANKYRIN-2 ISOFORM X1"/>
    <property type="match status" value="1"/>
</dbReference>
<gene>
    <name evidence="6" type="ORF">C7212DRAFT_342796</name>
</gene>
<reference evidence="6 7" key="1">
    <citation type="submission" date="2018-03" db="EMBL/GenBank/DDBJ databases">
        <title>Genomes of Pezizomycetes fungi and the evolution of truffles.</title>
        <authorList>
            <person name="Murat C."/>
            <person name="Payen T."/>
            <person name="Noel B."/>
            <person name="Kuo A."/>
            <person name="Martin F.M."/>
        </authorList>
    </citation>
    <scope>NUCLEOTIDE SEQUENCE [LARGE SCALE GENOMIC DNA]</scope>
    <source>
        <strain evidence="6">091103-1</strain>
    </source>
</reference>
<dbReference type="PROSITE" id="PS50088">
    <property type="entry name" value="ANK_REPEAT"/>
    <property type="match status" value="3"/>
</dbReference>
<keyword evidence="2 3" id="KW-0040">ANK repeat</keyword>
<dbReference type="Proteomes" id="UP000246991">
    <property type="component" value="Unassembled WGS sequence"/>
</dbReference>
<dbReference type="SUPFAM" id="SSF48403">
    <property type="entry name" value="Ankyrin repeat"/>
    <property type="match status" value="1"/>
</dbReference>
<dbReference type="PROSITE" id="PS50297">
    <property type="entry name" value="ANK_REP_REGION"/>
    <property type="match status" value="3"/>
</dbReference>
<dbReference type="InterPro" id="IPR002110">
    <property type="entry name" value="Ankyrin_rpt"/>
</dbReference>
<proteinExistence type="predicted"/>
<evidence type="ECO:0000259" key="5">
    <source>
        <dbReference type="Pfam" id="PF14420"/>
    </source>
</evidence>
<evidence type="ECO:0000313" key="6">
    <source>
        <dbReference type="EMBL" id="PWW77507.1"/>
    </source>
</evidence>
<keyword evidence="7" id="KW-1185">Reference proteome</keyword>
<feature type="repeat" description="ANK" evidence="3">
    <location>
        <begin position="211"/>
        <end position="243"/>
    </location>
</feature>
<protein>
    <submittedName>
        <fullName evidence="6">Ankyrin</fullName>
    </submittedName>
</protein>
<sequence>MSMQQTYAYPENTGKSKKPRVYARAEWAAQRERIKLHYFDEGRNLTDVKELMSSLYDFHATEKQYKTRIKVWGLEKKVKTEEMKAIIRIREKRKREGKDSTFLVRKRIVPDQKIERFKRSHKEPTYLESPPPTPSDIECFTPRPDDGYSPLGSSPDNADWGSGPWEPIEEPPKCSYTRSNTPLHEAARSGNSSEVQLLLESGHSYNQKNLFGQTPLHIAAANGCHCVVQILLEADASVETLDDYSWTPLQCASRNGHSSVVRKLLEWGADVGQTDDFHRTPLHWAAANGHERIQRTALTQQPYTNFSSQELAPTSLIPGGSRERPCTWLPKLEMRS</sequence>
<evidence type="ECO:0000313" key="7">
    <source>
        <dbReference type="Proteomes" id="UP000246991"/>
    </source>
</evidence>
<dbReference type="PRINTS" id="PR01415">
    <property type="entry name" value="ANKYRIN"/>
</dbReference>
<dbReference type="Gene3D" id="1.25.40.20">
    <property type="entry name" value="Ankyrin repeat-containing domain"/>
    <property type="match status" value="2"/>
</dbReference>
<dbReference type="EMBL" id="PYWC01000021">
    <property type="protein sequence ID" value="PWW77507.1"/>
    <property type="molecule type" value="Genomic_DNA"/>
</dbReference>
<dbReference type="SMART" id="SM00248">
    <property type="entry name" value="ANK"/>
    <property type="match status" value="4"/>
</dbReference>
<accession>A0A317SVC3</accession>
<dbReference type="OrthoDB" id="5430900at2759"/>
<dbReference type="Pfam" id="PF12796">
    <property type="entry name" value="Ank_2"/>
    <property type="match status" value="1"/>
</dbReference>
<name>A0A317SVC3_9PEZI</name>
<evidence type="ECO:0000256" key="2">
    <source>
        <dbReference type="ARBA" id="ARBA00023043"/>
    </source>
</evidence>
<keyword evidence="1" id="KW-0677">Repeat</keyword>
<dbReference type="InterPro" id="IPR025676">
    <property type="entry name" value="Clr5_dom"/>
</dbReference>
<dbReference type="AlphaFoldDB" id="A0A317SVC3"/>
<organism evidence="6 7">
    <name type="scientific">Tuber magnatum</name>
    <name type="common">white Piedmont truffle</name>
    <dbReference type="NCBI Taxonomy" id="42249"/>
    <lineage>
        <taxon>Eukaryota</taxon>
        <taxon>Fungi</taxon>
        <taxon>Dikarya</taxon>
        <taxon>Ascomycota</taxon>
        <taxon>Pezizomycotina</taxon>
        <taxon>Pezizomycetes</taxon>
        <taxon>Pezizales</taxon>
        <taxon>Tuberaceae</taxon>
        <taxon>Tuber</taxon>
    </lineage>
</organism>
<evidence type="ECO:0000256" key="4">
    <source>
        <dbReference type="SAM" id="MobiDB-lite"/>
    </source>
</evidence>
<evidence type="ECO:0000256" key="3">
    <source>
        <dbReference type="PROSITE-ProRule" id="PRU00023"/>
    </source>
</evidence>
<evidence type="ECO:0000256" key="1">
    <source>
        <dbReference type="ARBA" id="ARBA00022737"/>
    </source>
</evidence>
<dbReference type="InterPro" id="IPR036770">
    <property type="entry name" value="Ankyrin_rpt-contain_sf"/>
</dbReference>
<feature type="repeat" description="ANK" evidence="3">
    <location>
        <begin position="178"/>
        <end position="210"/>
    </location>
</feature>
<feature type="repeat" description="ANK" evidence="3">
    <location>
        <begin position="244"/>
        <end position="276"/>
    </location>
</feature>
<dbReference type="Pfam" id="PF14420">
    <property type="entry name" value="Clr5"/>
    <property type="match status" value="1"/>
</dbReference>
<feature type="region of interest" description="Disordered" evidence="4">
    <location>
        <begin position="1"/>
        <end position="20"/>
    </location>
</feature>
<comment type="caution">
    <text evidence="6">The sequence shown here is derived from an EMBL/GenBank/DDBJ whole genome shotgun (WGS) entry which is preliminary data.</text>
</comment>
<dbReference type="PANTHER" id="PTHR24178">
    <property type="entry name" value="MOLTING PROTEIN MLT-4"/>
    <property type="match status" value="1"/>
</dbReference>
<dbReference type="Pfam" id="PF00023">
    <property type="entry name" value="Ank"/>
    <property type="match status" value="1"/>
</dbReference>
<feature type="domain" description="Clr5" evidence="5">
    <location>
        <begin position="25"/>
        <end position="76"/>
    </location>
</feature>